<dbReference type="RefSeq" id="XP_022664810.1">
    <property type="nucleotide sequence ID" value="XM_022809075.1"/>
</dbReference>
<keyword evidence="2" id="KW-0812">Transmembrane</keyword>
<feature type="compositionally biased region" description="Low complexity" evidence="1">
    <location>
        <begin position="1265"/>
        <end position="1278"/>
    </location>
</feature>
<feature type="compositionally biased region" description="Basic and acidic residues" evidence="1">
    <location>
        <begin position="485"/>
        <end position="502"/>
    </location>
</feature>
<feature type="compositionally biased region" description="Basic and acidic residues" evidence="1">
    <location>
        <begin position="319"/>
        <end position="341"/>
    </location>
</feature>
<feature type="region of interest" description="Disordered" evidence="1">
    <location>
        <begin position="13"/>
        <end position="43"/>
    </location>
</feature>
<organism evidence="3 4">
    <name type="scientific">Varroa destructor</name>
    <name type="common">Honeybee mite</name>
    <dbReference type="NCBI Taxonomy" id="109461"/>
    <lineage>
        <taxon>Eukaryota</taxon>
        <taxon>Metazoa</taxon>
        <taxon>Ecdysozoa</taxon>
        <taxon>Arthropoda</taxon>
        <taxon>Chelicerata</taxon>
        <taxon>Arachnida</taxon>
        <taxon>Acari</taxon>
        <taxon>Parasitiformes</taxon>
        <taxon>Mesostigmata</taxon>
        <taxon>Gamasina</taxon>
        <taxon>Dermanyssoidea</taxon>
        <taxon>Varroidae</taxon>
        <taxon>Varroa</taxon>
    </lineage>
</organism>
<evidence type="ECO:0000256" key="2">
    <source>
        <dbReference type="SAM" id="Phobius"/>
    </source>
</evidence>
<protein>
    <submittedName>
        <fullName evidence="3">Uncharacterized protein</fullName>
    </submittedName>
</protein>
<accession>A0A7M7KRE0</accession>
<keyword evidence="2" id="KW-0472">Membrane</keyword>
<feature type="compositionally biased region" description="Basic residues" evidence="1">
    <location>
        <begin position="1091"/>
        <end position="1101"/>
    </location>
</feature>
<keyword evidence="2" id="KW-1133">Transmembrane helix</keyword>
<feature type="compositionally biased region" description="Basic and acidic residues" evidence="1">
    <location>
        <begin position="731"/>
        <end position="742"/>
    </location>
</feature>
<feature type="region of interest" description="Disordered" evidence="1">
    <location>
        <begin position="204"/>
        <end position="290"/>
    </location>
</feature>
<feature type="compositionally biased region" description="Basic and acidic residues" evidence="1">
    <location>
        <begin position="671"/>
        <end position="706"/>
    </location>
</feature>
<dbReference type="InParanoid" id="A0A7M7KRE0"/>
<feature type="compositionally biased region" description="Basic and acidic residues" evidence="1">
    <location>
        <begin position="426"/>
        <end position="441"/>
    </location>
</feature>
<feature type="compositionally biased region" description="Low complexity" evidence="1">
    <location>
        <begin position="715"/>
        <end position="728"/>
    </location>
</feature>
<feature type="compositionally biased region" description="Basic and acidic residues" evidence="1">
    <location>
        <begin position="897"/>
        <end position="907"/>
    </location>
</feature>
<reference evidence="3" key="1">
    <citation type="submission" date="2021-01" db="UniProtKB">
        <authorList>
            <consortium name="EnsemblMetazoa"/>
        </authorList>
    </citation>
    <scope>IDENTIFICATION</scope>
</reference>
<feature type="compositionally biased region" description="Low complexity" evidence="1">
    <location>
        <begin position="394"/>
        <end position="404"/>
    </location>
</feature>
<feature type="compositionally biased region" description="Basic and acidic residues" evidence="1">
    <location>
        <begin position="765"/>
        <end position="774"/>
    </location>
</feature>
<feature type="compositionally biased region" description="Basic and acidic residues" evidence="1">
    <location>
        <begin position="302"/>
        <end position="311"/>
    </location>
</feature>
<dbReference type="EnsemblMetazoa" id="XM_022809075">
    <property type="protein sequence ID" value="XP_022664810"/>
    <property type="gene ID" value="LOC111251930"/>
</dbReference>
<feature type="compositionally biased region" description="Low complexity" evidence="1">
    <location>
        <begin position="800"/>
        <end position="811"/>
    </location>
</feature>
<feature type="compositionally biased region" description="Low complexity" evidence="1">
    <location>
        <begin position="471"/>
        <end position="484"/>
    </location>
</feature>
<feature type="compositionally biased region" description="Polar residues" evidence="1">
    <location>
        <begin position="545"/>
        <end position="558"/>
    </location>
</feature>
<feature type="region of interest" description="Disordered" evidence="1">
    <location>
        <begin position="302"/>
        <end position="931"/>
    </location>
</feature>
<dbReference type="Proteomes" id="UP000594260">
    <property type="component" value="Unplaced"/>
</dbReference>
<proteinExistence type="predicted"/>
<dbReference type="GeneID" id="111251930"/>
<feature type="compositionally biased region" description="Basic and acidic residues" evidence="1">
    <location>
        <begin position="454"/>
        <end position="469"/>
    </location>
</feature>
<feature type="compositionally biased region" description="Basic and acidic residues" evidence="1">
    <location>
        <begin position="513"/>
        <end position="522"/>
    </location>
</feature>
<evidence type="ECO:0000313" key="4">
    <source>
        <dbReference type="Proteomes" id="UP000594260"/>
    </source>
</evidence>
<keyword evidence="4" id="KW-1185">Reference proteome</keyword>
<feature type="compositionally biased region" description="Low complexity" evidence="1">
    <location>
        <begin position="914"/>
        <end position="928"/>
    </location>
</feature>
<sequence length="1424" mass="155846">MCLGYQLTLSMSRTHSDETDLPRSASEPNLRGGGGVGADPTKERSEQVEKAWAEIFKKYSVKRANETEEQKRLLIDEQAARDTLSKSELALFKVLKDKFPDISFTFADIIKSHMLLDNLYFLLTEQRVKVDVPTDKARDRAWVEALRPWTGPEKARDDLVRNEFQVTFVDLFEPKGASIFPSSSMASDAKLSVKVVKDLKLKGPLPESVDAPVSPSSTTGSSASSTSSVDTVSGSMMETSVQKKQEIPELAKDRSQESIRAARPGESQGSSTESASLKEPSSGGVPKTYKTRFYGKQDIKGIPREIKDIKPDTLGGLKGTKEGKVAKDKDRPGKVVDERVSSGKVSVVADARLNTHTGPRKQELAGRTAGQPKEADKSTATGRRVKAPEPSFISSSLKRSSSLKTPETWEIDKLKEPQQTYRPNKQKLDSAGKQGKDKPDNAGKACKQGKGKPNRSDNAGKETSNHSDRASVSTSSNKSQSKTSDGAEKANKDKPDRVDKQPKNKLSTLDELESSKCSDTSEKSTQTTKPKKLGQTGKLGEKSGSFGSLKNYLGTSKTPIGKMAKNTSGRPKIKDRSETPSSSFDMSESPNTVDTLDKQKGSRPSKTHQETANLSADNPLKNKPHKTIKIAKLGSSDEAELPSSSEKSRLYISSSITNHDAKKGRVHKPIGRHDDGGKVKEIGKRENEKLDLTGEEKTARSDENGKPTKLHRFALSTSSETLEPTSTSDVCKMRRSDRDRNYRKSFLSSREDGDEKSRQRKRKNEKMFKVDNHRTPIQYIDVGRVETTKPKRHNRKLGRPPTYHKYTTKPPRSYTMSPLVHHPSYNLKEDSLSPPRTGRQRGKVGQPKGAGISQSGQSAESEKPAAPQGVPSSSQPKQEGGAVQKTTALSGVRGRKKPDDQFGKVHLGDSQLKSRSGASSDSSSSGSGIDTRLTSITGGIITLCGEFIVRCFSRAKPVIDSCAQSVDTILLTLARYLQQETRDNRKLMQKVGTISKRAGKSSSDLKDSRGKHKLEDLAVVTDKLGRAVPPKKPTRSPSKEGNVKRGYIATGRIQQLLQKTTDRSRPRVKLPGPFQSSSNSSGSFGSTSKPAKSKSSKKFKKPEKQASEVAKGKRAGPVPQGSVKGSRINDTAKKPTEPSLTGTHIQDGSPVRGPKPKSVMIDKGLKIGVSSEKPLEKRQAPELGKQIEPLPSRPSGKSPVEPNSGKGKKINKGLANDTALSVTLPGHDRGFSRPGDSLKQSIESPPATSPPAEVRHQGSFHVPVDPTSTDPRSTTTSSQVLEGRSKTRKLSESSGGPIGDHTKNLCLQILQELSQNGGEREKHLRPLLEKLQRGIPLNSVEKAVINRYINAEQDRKKQFSLFEQFKKSRSSAPGTARARRRYKENWLMEYNYGHLPPFTVFILLLVAIILHIVRIQLPEIADYY</sequence>
<evidence type="ECO:0000313" key="3">
    <source>
        <dbReference type="EnsemblMetazoa" id="XP_022664810"/>
    </source>
</evidence>
<name>A0A7M7KRE0_VARDE</name>
<feature type="compositionally biased region" description="Basic and acidic residues" evidence="1">
    <location>
        <begin position="241"/>
        <end position="257"/>
    </location>
</feature>
<feature type="compositionally biased region" description="Low complexity" evidence="1">
    <location>
        <begin position="1076"/>
        <end position="1090"/>
    </location>
</feature>
<feature type="compositionally biased region" description="Polar residues" evidence="1">
    <location>
        <begin position="579"/>
        <end position="594"/>
    </location>
</feature>
<evidence type="ECO:0000256" key="1">
    <source>
        <dbReference type="SAM" id="MobiDB-lite"/>
    </source>
</evidence>
<feature type="compositionally biased region" description="Low complexity" evidence="1">
    <location>
        <begin position="211"/>
        <end position="235"/>
    </location>
</feature>
<dbReference type="KEGG" id="vde:111251930"/>
<dbReference type="OrthoDB" id="10691045at2759"/>
<feature type="region of interest" description="Disordered" evidence="1">
    <location>
        <begin position="1022"/>
        <end position="1301"/>
    </location>
</feature>
<feature type="transmembrane region" description="Helical" evidence="2">
    <location>
        <begin position="1395"/>
        <end position="1413"/>
    </location>
</feature>